<reference evidence="1 2" key="1">
    <citation type="submission" date="2008-07" db="EMBL/GenBank/DDBJ databases">
        <authorList>
            <person name="Tandeau de Marsac N."/>
            <person name="Ferriera S."/>
            <person name="Johnson J."/>
            <person name="Kravitz S."/>
            <person name="Beeson K."/>
            <person name="Sutton G."/>
            <person name="Rogers Y.-H."/>
            <person name="Friedman R."/>
            <person name="Frazier M."/>
            <person name="Venter J.C."/>
        </authorList>
    </citation>
    <scope>NUCLEOTIDE SEQUENCE [LARGE SCALE GENOMIC DNA]</scope>
    <source>
        <strain evidence="1 2">PCC 7420</strain>
    </source>
</reference>
<proteinExistence type="predicted"/>
<dbReference type="HOGENOM" id="CLU_3078699_0_0_3"/>
<dbReference type="EMBL" id="DS989854">
    <property type="protein sequence ID" value="EDX74199.1"/>
    <property type="molecule type" value="Genomic_DNA"/>
</dbReference>
<gene>
    <name evidence="1" type="ORF">MC7420_4184</name>
</gene>
<dbReference type="AlphaFoldDB" id="B4VUX9"/>
<keyword evidence="2" id="KW-1185">Reference proteome</keyword>
<protein>
    <submittedName>
        <fullName evidence="1">Uncharacterized protein</fullName>
    </submittedName>
</protein>
<name>B4VUX9_9CYAN</name>
<evidence type="ECO:0000313" key="2">
    <source>
        <dbReference type="Proteomes" id="UP000003835"/>
    </source>
</evidence>
<sequence>MLKELEKALEKFPLIRLLGKSKVDIGNGITAISFEFPLIRLLGKSKEANAKP</sequence>
<dbReference type="Proteomes" id="UP000003835">
    <property type="component" value="Unassembled WGS sequence"/>
</dbReference>
<accession>B4VUX9</accession>
<organism evidence="1 2">
    <name type="scientific">Coleofasciculus chthonoplastes PCC 7420</name>
    <dbReference type="NCBI Taxonomy" id="118168"/>
    <lineage>
        <taxon>Bacteria</taxon>
        <taxon>Bacillati</taxon>
        <taxon>Cyanobacteriota</taxon>
        <taxon>Cyanophyceae</taxon>
        <taxon>Coleofasciculales</taxon>
        <taxon>Coleofasciculaceae</taxon>
        <taxon>Coleofasciculus</taxon>
    </lineage>
</organism>
<evidence type="ECO:0000313" key="1">
    <source>
        <dbReference type="EMBL" id="EDX74199.1"/>
    </source>
</evidence>